<sequence length="79" mass="9165">MLIRTSFLFIMILMVTSCVIHDYDKDNPQKKIGKGSIFDQPIYTRDDKGKVTKDSVAEQIRDFGCDSKEDKDCRKPFGW</sequence>
<dbReference type="Proteomes" id="UP001177592">
    <property type="component" value="Plasmid paNv_CAN1"/>
</dbReference>
<evidence type="ECO:0000313" key="5">
    <source>
        <dbReference type="Proteomes" id="UP001177592"/>
    </source>
</evidence>
<protein>
    <recommendedName>
        <fullName evidence="7">Lipoprotein</fullName>
    </recommendedName>
</protein>
<dbReference type="AlphaFoldDB" id="A0A4P7L9K1"/>
<geneLocation type="plasmid" evidence="2 6">
    <name>paPv3</name>
</geneLocation>
<name>A0A4P7L9K1_9GAMM</name>
<evidence type="ECO:0000313" key="1">
    <source>
        <dbReference type="EMBL" id="QBY45812.1"/>
    </source>
</evidence>
<proteinExistence type="predicted"/>
<keyword evidence="5" id="KW-1185">Reference proteome</keyword>
<evidence type="ECO:0000313" key="4">
    <source>
        <dbReference type="Proteomes" id="UP000295134"/>
    </source>
</evidence>
<keyword evidence="1" id="KW-0614">Plasmid</keyword>
<dbReference type="Proteomes" id="UP001177595">
    <property type="component" value="Plasmid paPv3"/>
</dbReference>
<evidence type="ECO:0008006" key="7">
    <source>
        <dbReference type="Google" id="ProtNLM"/>
    </source>
</evidence>
<dbReference type="EMBL" id="CP123524">
    <property type="protein sequence ID" value="WGM08058.1"/>
    <property type="molecule type" value="Genomic_DNA"/>
</dbReference>
<gene>
    <name evidence="1" type="ORF">ArsFIN_44230</name>
    <name evidence="2" type="ORF">QE210_19280</name>
    <name evidence="3" type="ORF">QE258_21190</name>
</gene>
<dbReference type="GeneID" id="39750894"/>
<reference evidence="1 4" key="1">
    <citation type="submission" date="2019-03" db="EMBL/GenBank/DDBJ databases">
        <title>Long-read sequencing reveals hyperdense prophage content in a complex bacterial symbiont genome.</title>
        <authorList>
            <person name="Frost C.L."/>
            <person name="Siozios S."/>
            <person name="Nadal-Jimenez P."/>
            <person name="Brockhurst M.A."/>
            <person name="King K.C."/>
            <person name="Darby A.C."/>
            <person name="Hurst G.D.D."/>
        </authorList>
    </citation>
    <scope>NUCLEOTIDE SEQUENCE [LARGE SCALE GENOMIC DNA]</scope>
    <source>
        <strain evidence="1 4">FIN</strain>
        <plasmid evidence="4">parsfin2</plasmid>
        <plasmid evidence="1">pArsFIN2</plasmid>
    </source>
</reference>
<dbReference type="PROSITE" id="PS51257">
    <property type="entry name" value="PROKAR_LIPOPROTEIN"/>
    <property type="match status" value="1"/>
</dbReference>
<dbReference type="EMBL" id="CP123507">
    <property type="protein sequence ID" value="WGM03552.1"/>
    <property type="molecule type" value="Genomic_DNA"/>
</dbReference>
<evidence type="ECO:0000313" key="6">
    <source>
        <dbReference type="Proteomes" id="UP001177595"/>
    </source>
</evidence>
<accession>A0A4P7L9K1</accession>
<dbReference type="EMBL" id="CP038614">
    <property type="protein sequence ID" value="QBY45812.1"/>
    <property type="molecule type" value="Genomic_DNA"/>
</dbReference>
<geneLocation type="plasmid" evidence="4">
    <name>parsfin2</name>
</geneLocation>
<dbReference type="RefSeq" id="WP_026824158.1">
    <property type="nucleotide sequence ID" value="NZ_CP038614.1"/>
</dbReference>
<geneLocation type="plasmid" evidence="3 5">
    <name>paNv_CAN1</name>
</geneLocation>
<evidence type="ECO:0000313" key="3">
    <source>
        <dbReference type="EMBL" id="WGM08058.1"/>
    </source>
</evidence>
<evidence type="ECO:0000313" key="2">
    <source>
        <dbReference type="EMBL" id="WGM03552.1"/>
    </source>
</evidence>
<geneLocation type="plasmid" evidence="1">
    <name>pArsFIN2</name>
</geneLocation>
<reference evidence="2" key="2">
    <citation type="submission" date="2023-04" db="EMBL/GenBank/DDBJ databases">
        <title>Genome dynamics across the evolutionary transition to endosymbiosis.</title>
        <authorList>
            <person name="Siozios S."/>
            <person name="Nadal-Jimenez P."/>
            <person name="Azagi T."/>
            <person name="Sprong H."/>
            <person name="Frost C.L."/>
            <person name="Parratt S.R."/>
            <person name="Taylor G."/>
            <person name="Brettell L."/>
            <person name="Lew K.C."/>
            <person name="Croft L."/>
            <person name="King K.C."/>
            <person name="Brockhurst M.A."/>
            <person name="Hypsa V."/>
            <person name="Novakova E."/>
            <person name="Darby A.C."/>
            <person name="Hurst G.D.D."/>
        </authorList>
    </citation>
    <scope>NUCLEOTIDE SEQUENCE</scope>
    <source>
        <strain evidence="3">ANv_CAN</strain>
        <strain evidence="2">APv</strain>
        <plasmid evidence="3">paNv_CAN1</plasmid>
        <plasmid evidence="2">paPv3</plasmid>
    </source>
</reference>
<dbReference type="KEGG" id="ans:ArsFIN_44230"/>
<dbReference type="Proteomes" id="UP000295134">
    <property type="component" value="Plasmid pArsFIN2"/>
</dbReference>
<organism evidence="1 4">
    <name type="scientific">Arsenophonus nasoniae</name>
    <name type="common">son-killer infecting Nasonia vitripennis</name>
    <dbReference type="NCBI Taxonomy" id="638"/>
    <lineage>
        <taxon>Bacteria</taxon>
        <taxon>Pseudomonadati</taxon>
        <taxon>Pseudomonadota</taxon>
        <taxon>Gammaproteobacteria</taxon>
        <taxon>Enterobacterales</taxon>
        <taxon>Morganellaceae</taxon>
        <taxon>Arsenophonus</taxon>
    </lineage>
</organism>